<dbReference type="SUPFAM" id="SSF81340">
    <property type="entry name" value="Clc chloride channel"/>
    <property type="match status" value="1"/>
</dbReference>
<keyword evidence="2" id="KW-0813">Transport</keyword>
<keyword evidence="7" id="KW-0869">Chloride channel</keyword>
<dbReference type="InterPro" id="IPR014743">
    <property type="entry name" value="Cl-channel_core"/>
</dbReference>
<evidence type="ECO:0000256" key="8">
    <source>
        <dbReference type="ARBA" id="ARBA00023214"/>
    </source>
</evidence>
<gene>
    <name evidence="11" type="ORF">BISU_0666</name>
</gene>
<evidence type="ECO:0000256" key="9">
    <source>
        <dbReference type="ARBA" id="ARBA00023303"/>
    </source>
</evidence>
<feature type="transmembrane region" description="Helical" evidence="10">
    <location>
        <begin position="415"/>
        <end position="434"/>
    </location>
</feature>
<sequence length="453" mass="46654">MADATSTRTRTARLIVAVLTLGIAIGIAAGLLSQMLYGVEYLAFGYTEHSSLPGPFTVPALRRILGVVGGALIAAVIWWLLRTKTTRVPSVTKAVNGETMPVWQTTVHVLLQILIVGSGSSIGREVAPREFGAMLGQRFSGVIGFTGADKRMLVAVCAGAGLAGVYDAPLAGMFFTVEILLADVTLEKVAVSLGMSATAAYVASLIKGQKVFYHLPGLLHENTPSLMLFALVGGVVFGALGALFRLGSQWAEKGPRNDAGILWKMPAAALLTGVVAIWIPQVMGNGRASAQLSFDPSLISRLAQAPGLSLFGTSASQPLIMVVAVLIVSLVAKALVTLLTIRSGASGGVLQPGIALGAIAGALLGLLWAAAFPAAGIPIAACALVGAASLLSASQQAPLMAMCLVMELCAAPITYFVPVALASAAAVVVSRWVLKRCNAAFSRSERKTGRAVA</sequence>
<feature type="transmembrane region" description="Helical" evidence="10">
    <location>
        <begin position="259"/>
        <end position="279"/>
    </location>
</feature>
<feature type="transmembrane region" description="Helical" evidence="10">
    <location>
        <begin position="319"/>
        <end position="341"/>
    </location>
</feature>
<dbReference type="PRINTS" id="PR00762">
    <property type="entry name" value="CLCHANNEL"/>
</dbReference>
<dbReference type="GO" id="GO:0005254">
    <property type="term" value="F:chloride channel activity"/>
    <property type="evidence" value="ECO:0007669"/>
    <property type="project" value="UniProtKB-KW"/>
</dbReference>
<dbReference type="Proteomes" id="UP000029055">
    <property type="component" value="Unassembled WGS sequence"/>
</dbReference>
<evidence type="ECO:0000256" key="4">
    <source>
        <dbReference type="ARBA" id="ARBA00022989"/>
    </source>
</evidence>
<keyword evidence="5" id="KW-0406">Ion transport</keyword>
<evidence type="ECO:0000256" key="5">
    <source>
        <dbReference type="ARBA" id="ARBA00023065"/>
    </source>
</evidence>
<evidence type="ECO:0000256" key="10">
    <source>
        <dbReference type="SAM" id="Phobius"/>
    </source>
</evidence>
<proteinExistence type="predicted"/>
<keyword evidence="6 10" id="KW-0472">Membrane</keyword>
<keyword evidence="3 10" id="KW-0812">Transmembrane</keyword>
<accession>A0A087EA54</accession>
<comment type="subcellular location">
    <subcellularLocation>
        <location evidence="1">Membrane</location>
        <topology evidence="1">Multi-pass membrane protein</topology>
    </subcellularLocation>
</comment>
<dbReference type="OrthoDB" id="3261015at2"/>
<dbReference type="Pfam" id="PF00654">
    <property type="entry name" value="Voltage_CLC"/>
    <property type="match status" value="1"/>
</dbReference>
<protein>
    <submittedName>
        <fullName evidence="11">Chloride channel protein</fullName>
    </submittedName>
</protein>
<keyword evidence="4 10" id="KW-1133">Transmembrane helix</keyword>
<reference evidence="11 12" key="1">
    <citation type="submission" date="2014-03" db="EMBL/GenBank/DDBJ databases">
        <title>Genomics of Bifidobacteria.</title>
        <authorList>
            <person name="Ventura M."/>
            <person name="Milani C."/>
            <person name="Lugli G.A."/>
        </authorList>
    </citation>
    <scope>NUCLEOTIDE SEQUENCE [LARGE SCALE GENOMIC DNA]</scope>
    <source>
        <strain evidence="11 12">LMG 11597</strain>
    </source>
</reference>
<dbReference type="PANTHER" id="PTHR43427:SF6">
    <property type="entry name" value="CHLORIDE CHANNEL PROTEIN CLC-E"/>
    <property type="match status" value="1"/>
</dbReference>
<feature type="transmembrane region" description="Helical" evidence="10">
    <location>
        <begin position="353"/>
        <end position="371"/>
    </location>
</feature>
<keyword evidence="9" id="KW-0407">Ion channel</keyword>
<comment type="caution">
    <text evidence="11">The sequence shown here is derived from an EMBL/GenBank/DDBJ whole genome shotgun (WGS) entry which is preliminary data.</text>
</comment>
<evidence type="ECO:0000256" key="3">
    <source>
        <dbReference type="ARBA" id="ARBA00022692"/>
    </source>
</evidence>
<evidence type="ECO:0000313" key="12">
    <source>
        <dbReference type="Proteomes" id="UP000029055"/>
    </source>
</evidence>
<dbReference type="InterPro" id="IPR050368">
    <property type="entry name" value="ClC-type_chloride_channel"/>
</dbReference>
<feature type="transmembrane region" description="Helical" evidence="10">
    <location>
        <begin position="60"/>
        <end position="81"/>
    </location>
</feature>
<dbReference type="STRING" id="77635.BISU_0666"/>
<organism evidence="11 12">
    <name type="scientific">Bifidobacterium subtile</name>
    <dbReference type="NCBI Taxonomy" id="77635"/>
    <lineage>
        <taxon>Bacteria</taxon>
        <taxon>Bacillati</taxon>
        <taxon>Actinomycetota</taxon>
        <taxon>Actinomycetes</taxon>
        <taxon>Bifidobacteriales</taxon>
        <taxon>Bifidobacteriaceae</taxon>
        <taxon>Bifidobacterium</taxon>
    </lineage>
</organism>
<dbReference type="eggNOG" id="COG0038">
    <property type="taxonomic scope" value="Bacteria"/>
</dbReference>
<feature type="transmembrane region" description="Helical" evidence="10">
    <location>
        <begin position="12"/>
        <end position="32"/>
    </location>
</feature>
<dbReference type="PANTHER" id="PTHR43427">
    <property type="entry name" value="CHLORIDE CHANNEL PROTEIN CLC-E"/>
    <property type="match status" value="1"/>
</dbReference>
<evidence type="ECO:0000313" key="11">
    <source>
        <dbReference type="EMBL" id="KFJ04655.1"/>
    </source>
</evidence>
<dbReference type="CDD" id="cd01033">
    <property type="entry name" value="ClC_like"/>
    <property type="match status" value="1"/>
</dbReference>
<feature type="transmembrane region" description="Helical" evidence="10">
    <location>
        <begin position="226"/>
        <end position="247"/>
    </location>
</feature>
<dbReference type="RefSeq" id="WP_152599019.1">
    <property type="nucleotide sequence ID" value="NZ_CP062939.1"/>
</dbReference>
<dbReference type="GO" id="GO:0034707">
    <property type="term" value="C:chloride channel complex"/>
    <property type="evidence" value="ECO:0007669"/>
    <property type="project" value="UniProtKB-KW"/>
</dbReference>
<keyword evidence="8" id="KW-0868">Chloride</keyword>
<dbReference type="InterPro" id="IPR001807">
    <property type="entry name" value="ClC"/>
</dbReference>
<dbReference type="AlphaFoldDB" id="A0A087EA54"/>
<evidence type="ECO:0000256" key="7">
    <source>
        <dbReference type="ARBA" id="ARBA00023173"/>
    </source>
</evidence>
<evidence type="ECO:0000256" key="1">
    <source>
        <dbReference type="ARBA" id="ARBA00004141"/>
    </source>
</evidence>
<keyword evidence="12" id="KW-1185">Reference proteome</keyword>
<evidence type="ECO:0000256" key="2">
    <source>
        <dbReference type="ARBA" id="ARBA00022448"/>
    </source>
</evidence>
<dbReference type="EMBL" id="JGZR01000003">
    <property type="protein sequence ID" value="KFJ04655.1"/>
    <property type="molecule type" value="Genomic_DNA"/>
</dbReference>
<feature type="transmembrane region" description="Helical" evidence="10">
    <location>
        <begin position="152"/>
        <end position="177"/>
    </location>
</feature>
<evidence type="ECO:0000256" key="6">
    <source>
        <dbReference type="ARBA" id="ARBA00023136"/>
    </source>
</evidence>
<dbReference type="Gene3D" id="1.10.3080.10">
    <property type="entry name" value="Clc chloride channel"/>
    <property type="match status" value="1"/>
</dbReference>
<name>A0A087EA54_9BIFI</name>